<dbReference type="EMBL" id="JAFFZE010000019">
    <property type="protein sequence ID" value="MCT2586427.1"/>
    <property type="molecule type" value="Genomic_DNA"/>
</dbReference>
<name>A0ABT2JEX9_9PSEU</name>
<organism evidence="1 2">
    <name type="scientific">Actinophytocola gossypii</name>
    <dbReference type="NCBI Taxonomy" id="2812003"/>
    <lineage>
        <taxon>Bacteria</taxon>
        <taxon>Bacillati</taxon>
        <taxon>Actinomycetota</taxon>
        <taxon>Actinomycetes</taxon>
        <taxon>Pseudonocardiales</taxon>
        <taxon>Pseudonocardiaceae</taxon>
    </lineage>
</organism>
<dbReference type="Proteomes" id="UP001156441">
    <property type="component" value="Unassembled WGS sequence"/>
</dbReference>
<evidence type="ECO:0000313" key="1">
    <source>
        <dbReference type="EMBL" id="MCT2586427.1"/>
    </source>
</evidence>
<accession>A0ABT2JEX9</accession>
<protein>
    <recommendedName>
        <fullName evidence="3">PE family protein</fullName>
    </recommendedName>
</protein>
<comment type="caution">
    <text evidence="1">The sequence shown here is derived from an EMBL/GenBank/DDBJ whole genome shotgun (WGS) entry which is preliminary data.</text>
</comment>
<evidence type="ECO:0000313" key="2">
    <source>
        <dbReference type="Proteomes" id="UP001156441"/>
    </source>
</evidence>
<gene>
    <name evidence="1" type="ORF">JT362_25215</name>
</gene>
<sequence length="129" mass="13990">MQEGFSVHLDTLAYYIEQVSTAADSYKDMAVQLEAGNIAVDTLVGKPIDSGGPGEFTEACRTLLGNYATLYSRVQRVHAVITARLKYIETALSDSHKLYGQLETDTAGRFHDIADQITPQRPGGDHGAS</sequence>
<evidence type="ECO:0008006" key="3">
    <source>
        <dbReference type="Google" id="ProtNLM"/>
    </source>
</evidence>
<proteinExistence type="predicted"/>
<reference evidence="1 2" key="1">
    <citation type="submission" date="2021-02" db="EMBL/GenBank/DDBJ databases">
        <title>Actinophytocola xerophila sp. nov., isolated from soil of cotton cropping field.</title>
        <authorList>
            <person name="Huang R."/>
            <person name="Chen X."/>
            <person name="Ge X."/>
            <person name="Liu W."/>
        </authorList>
    </citation>
    <scope>NUCLEOTIDE SEQUENCE [LARGE SCALE GENOMIC DNA]</scope>
    <source>
        <strain evidence="1 2">S1-96</strain>
    </source>
</reference>
<dbReference type="RefSeq" id="WP_260194255.1">
    <property type="nucleotide sequence ID" value="NZ_JAFFZE010000019.1"/>
</dbReference>
<keyword evidence="2" id="KW-1185">Reference proteome</keyword>